<dbReference type="EMBL" id="BK016102">
    <property type="protein sequence ID" value="DAF94997.1"/>
    <property type="molecule type" value="Genomic_DNA"/>
</dbReference>
<accession>A0A8S5UKH5</accession>
<organism evidence="1">
    <name type="scientific">Myoviridae sp. ctQf419</name>
    <dbReference type="NCBI Taxonomy" id="2825102"/>
    <lineage>
        <taxon>Viruses</taxon>
        <taxon>Duplodnaviria</taxon>
        <taxon>Heunggongvirae</taxon>
        <taxon>Uroviricota</taxon>
        <taxon>Caudoviricetes</taxon>
    </lineage>
</organism>
<dbReference type="InterPro" id="IPR006521">
    <property type="entry name" value="Tail_protein_I"/>
</dbReference>
<dbReference type="Pfam" id="PF09684">
    <property type="entry name" value="Tail_P2_I"/>
    <property type="match status" value="1"/>
</dbReference>
<proteinExistence type="predicted"/>
<name>A0A8S5UKH5_9CAUD</name>
<reference evidence="1" key="1">
    <citation type="journal article" date="2021" name="Proc. Natl. Acad. Sci. U.S.A.">
        <title>A Catalog of Tens of Thousands of Viruses from Human Metagenomes Reveals Hidden Associations with Chronic Diseases.</title>
        <authorList>
            <person name="Tisza M.J."/>
            <person name="Buck C.B."/>
        </authorList>
    </citation>
    <scope>NUCLEOTIDE SEQUENCE</scope>
    <source>
        <strain evidence="1">CtQf419</strain>
    </source>
</reference>
<sequence>MNENEILPKLVPRIYHTDEFVPFLEALDASFQYLEKSVKNLPDIVDVDNCDDKYLPYLAAGINCPLYGYNTKLWRKQIKNWPYVCRMKGTKRAIRYFLNAFGIVAESIPTYWRDQYGNYTEEKPEGDPFFDETAGLWKNSKTHYFDVILSANDDDTGNIEFGSLTEAGSIIRQYLDKVKPFHAELLRLAWIFNANMPVKIKHKNSSIGYINARHRFWNQGISRSTYWDGEFCFDGTIRFDGIYPDENYKERQAHKFKVEQSISSYGHVNIKNKYASKIKITPLQAFFYCHKATIKNQINSSYKHIAAHGMANNTEMSTMQNGTVITKNTFDGSFCFDGTHDCGGSYEFRGCYEHLCTCVITKNNQIVEGSFERL</sequence>
<evidence type="ECO:0000313" key="1">
    <source>
        <dbReference type="EMBL" id="DAF94997.1"/>
    </source>
</evidence>
<protein>
    <submittedName>
        <fullName evidence="1">Tail protein</fullName>
    </submittedName>
</protein>